<dbReference type="Proteomes" id="UP000037460">
    <property type="component" value="Unassembled WGS sequence"/>
</dbReference>
<feature type="region of interest" description="Disordered" evidence="1">
    <location>
        <begin position="256"/>
        <end position="289"/>
    </location>
</feature>
<evidence type="ECO:0000313" key="4">
    <source>
        <dbReference type="Proteomes" id="UP000037460"/>
    </source>
</evidence>
<feature type="compositionally biased region" description="Basic and acidic residues" evidence="1">
    <location>
        <begin position="2109"/>
        <end position="2124"/>
    </location>
</feature>
<evidence type="ECO:0000313" key="3">
    <source>
        <dbReference type="EMBL" id="KOO35484.1"/>
    </source>
</evidence>
<feature type="region of interest" description="Disordered" evidence="1">
    <location>
        <begin position="2089"/>
        <end position="2145"/>
    </location>
</feature>
<feature type="compositionally biased region" description="Basic and acidic residues" evidence="1">
    <location>
        <begin position="1082"/>
        <end position="1108"/>
    </location>
</feature>
<feature type="domain" description="Reverse transcriptase Ty1/copia-type" evidence="2">
    <location>
        <begin position="1335"/>
        <end position="1490"/>
    </location>
</feature>
<evidence type="ECO:0000259" key="2">
    <source>
        <dbReference type="Pfam" id="PF07727"/>
    </source>
</evidence>
<feature type="compositionally biased region" description="Gly residues" evidence="1">
    <location>
        <begin position="279"/>
        <end position="289"/>
    </location>
</feature>
<protein>
    <recommendedName>
        <fullName evidence="2">Reverse transcriptase Ty1/copia-type domain-containing protein</fullName>
    </recommendedName>
</protein>
<accession>A0A0M0K9M3</accession>
<organism evidence="3 4">
    <name type="scientific">Chrysochromulina tobinii</name>
    <dbReference type="NCBI Taxonomy" id="1460289"/>
    <lineage>
        <taxon>Eukaryota</taxon>
        <taxon>Haptista</taxon>
        <taxon>Haptophyta</taxon>
        <taxon>Prymnesiophyceae</taxon>
        <taxon>Prymnesiales</taxon>
        <taxon>Chrysochromulinaceae</taxon>
        <taxon>Chrysochromulina</taxon>
    </lineage>
</organism>
<dbReference type="InterPro" id="IPR013103">
    <property type="entry name" value="RVT_2"/>
</dbReference>
<name>A0A0M0K9M3_9EUKA</name>
<gene>
    <name evidence="3" type="ORF">Ctob_015643</name>
</gene>
<comment type="caution">
    <text evidence="3">The sequence shown here is derived from an EMBL/GenBank/DDBJ whole genome shotgun (WGS) entry which is preliminary data.</text>
</comment>
<sequence>MRRLERADEWKVKELYSEQLTRCPIDKAASFLETWMIGLAAASTGVCPEAAELINHVISSDGTMFARMSDPKYAKADMWLARQIIGCVKTDSDSAKVFHLETSANLSLRSSGIRLLQDLRVRTRASSTLSEHAAEMRFKSTIYFKGAMTLDQVKLGAATFKADFEARSEQYAKSHYLLMQALLDELPPALQPGQSNVVKEEKIKLERTHEKQKVGKAELPTWDEFLIDIAIMLKEVTGQKTKTAASKEINNAEKNKGSYKGALTGKGKGGRTNTTPGNTGKGKGKGAGKGTDKTLKCNVCNKTDVTTKACGCAPCNKCQLRYCTGAPGATKVTGLGCAQEMTVFPAYNDYVQAGGKLPGFLYEKARKKWHKKWNIPYEASAAEQDTEASSECDGGWTCEEIDASVCELEHEYGSDEYEMSDEDDGAEDLEASMIEDLETSTVTHDIYAAVTKGHPELLALREQMTIDETNTPRLNGYVTFLIDGGANTPIFQAPAILATAKMTGSKHKSISTAKGGDSLRLEGEATVTLYVKGSKGQHEKIEVKGHCASKARRNIIFEELFEKMGAANGLRRNACGERTWDITFESGAKWLVLMCNDLLFGFASLTEPLVDDEVNELEETEINEAEVPAIVWAARLATGADGIEATQLAVRNMKMPKLTKINKHVIDHDQHRQEQIAKRKPMNAVRDPVDRSYEQGSVFIVDTFTFPGRDQVKQIAGRTGAQPPTAMFHAWDDAGSDFGYARAVATHTIDDTIEFLSHVKVSETNLGHTIKKIKMDRAPEVDNEELKRRVETELGIKLFIAPSGEHAGIHRAEAHMDPLSRATEAMLQRAKGNLPGDLRQYAALARKYAVWISDRRPPKKGAPSRLQKHCGRIPDFGDKNGMTPLVFGCKVVRLKDENERIGWKGVGNRAITGYFVGIEHTSYLVYNAVTRKVTKEPFVWAIDELELARGGLAAGALLHDSEVQCEIITGTPLTLMPSLAPVKTTPKPLPKQADLPVGALVEVYWKGDKDSKELDGWYKGKVTSIQTLGDGQLRHTITYEGWSGEYPGHDLVNGKDWHRLDIATNAVPSTSAVKKTALGDVTNKDAQTKEQPKAPPVTDKDGWTEVPKRKSALKAEAPPTRTTRHSKLTTVAEVALAALEFVTVDSEMTQSIIEVLMGDYAPPMQTGDAPETILARVADVPFTGWNKSIERPKAEASMLEYNTEEGNRVQMYEIMSTAIEYTTDAGEKATIDQPKGYRQVMKSVDRDKWIEAHRKAFEALKAVRGNQMIRRDEAEEAGPVFECVTTNVVKTDPGTNKLIKLSARHSLDGGPRGKEVLRKKGIVSTTPTSSTTMDEVVMKMLLSHAAANKRFLTKADVTQAYTNATTSRGRRFLRCPATCQEYDEDGTELVLELGPPLFGEPEAGYEWQMTLDKDLRTFGWKQCENVGCLWRFQTADDDALMGTIVDDLLISCGKSYGIANRIIQYLKGKYIGVSFEHEPKSFAGYKITRSVDGTVINISMPELIEAKMKELCPELMSAKARKEFKALHAGGDKLQKLADGMVMEAPRADGKRTKHCMLVMVLTGCIRYFLRASAGELNVIAHRLSSIMARAPPEAVTVAQAAMIMAYEQRERGITYSAHDHHPKIEESKTNCLEVSFATGVPREPGIHAVADCSWGDRNLYGCIIMMNYGAIVCETKKMGPVNSSTEGEGITTSKCAELVIPVQEAARAMGVVLEGPTIIRSDNAANVRVANDPNAAIRLKHALRRYATLQGHVAAGEVKIVHVSDKFNAADFLTKWVSAKKLKESVAYTSNEVAKPKGPITTEMNAFELETTAVTNLFGLEVSALELTEPQTMHADPKYFAHRLFVDRNEMYADLEHFGTRMYAAVADGEGDTESIAPYKGGLFKGDSPPSIHMDDDDRTFNAGRAFRLNYLFDEYSKPFNDATPFDFEEFVQESQELAQVICDNEQTGVFTWCADGYVRIYLGNELNMDTDDMCAHELERAHVLQDMTVGRDDLTLLEIMDANIKDAIVAIEIKEARRTAGLVTEYTTTKYRKVKILKLKHVNLNVNRPFTSDEKKAIIAGLDPKNDPYDDLRYEAKEYENARSHLAQMAADDSYDDDDDDDQYSEYDERRNPDECEDDPRQMPEYPGWPCMHSSYYKRMRDG</sequence>
<dbReference type="EMBL" id="JWZX01000854">
    <property type="protein sequence ID" value="KOO35484.1"/>
    <property type="molecule type" value="Genomic_DNA"/>
</dbReference>
<evidence type="ECO:0000256" key="1">
    <source>
        <dbReference type="SAM" id="MobiDB-lite"/>
    </source>
</evidence>
<proteinExistence type="predicted"/>
<dbReference type="Pfam" id="PF07727">
    <property type="entry name" value="RVT_2"/>
    <property type="match status" value="1"/>
</dbReference>
<dbReference type="OrthoDB" id="1645289at2759"/>
<feature type="compositionally biased region" description="Acidic residues" evidence="1">
    <location>
        <begin position="2095"/>
        <end position="2108"/>
    </location>
</feature>
<feature type="region of interest" description="Disordered" evidence="1">
    <location>
        <begin position="1074"/>
        <end position="1123"/>
    </location>
</feature>
<reference evidence="4" key="1">
    <citation type="journal article" date="2015" name="PLoS Genet.">
        <title>Genome Sequence and Transcriptome Analyses of Chrysochromulina tobin: Metabolic Tools for Enhanced Algal Fitness in the Prominent Order Prymnesiales (Haptophyceae).</title>
        <authorList>
            <person name="Hovde B.T."/>
            <person name="Deodato C.R."/>
            <person name="Hunsperger H.M."/>
            <person name="Ryken S.A."/>
            <person name="Yost W."/>
            <person name="Jha R.K."/>
            <person name="Patterson J."/>
            <person name="Monnat R.J. Jr."/>
            <person name="Barlow S.B."/>
            <person name="Starkenburg S.R."/>
            <person name="Cattolico R.A."/>
        </authorList>
    </citation>
    <scope>NUCLEOTIDE SEQUENCE</scope>
    <source>
        <strain evidence="4">CCMP291</strain>
    </source>
</reference>
<keyword evidence="4" id="KW-1185">Reference proteome</keyword>
<dbReference type="CDD" id="cd09272">
    <property type="entry name" value="RNase_HI_RT_Ty1"/>
    <property type="match status" value="1"/>
</dbReference>